<evidence type="ECO:0000313" key="7">
    <source>
        <dbReference type="EMBL" id="BES90392.1"/>
    </source>
</evidence>
<feature type="region of interest" description="Disordered" evidence="5">
    <location>
        <begin position="179"/>
        <end position="198"/>
    </location>
</feature>
<reference evidence="7 8" key="1">
    <citation type="submission" date="2023-09" db="EMBL/GenBank/DDBJ databases">
        <title>Nesidiocoris tenuis whole genome shotgun sequence.</title>
        <authorList>
            <person name="Shibata T."/>
            <person name="Shimoda M."/>
            <person name="Kobayashi T."/>
            <person name="Uehara T."/>
        </authorList>
    </citation>
    <scope>NUCLEOTIDE SEQUENCE [LARGE SCALE GENOMIC DNA]</scope>
    <source>
        <strain evidence="7 8">Japan</strain>
    </source>
</reference>
<dbReference type="InterPro" id="IPR043536">
    <property type="entry name" value="HCF1/2"/>
</dbReference>
<feature type="region of interest" description="Disordered" evidence="5">
    <location>
        <begin position="888"/>
        <end position="938"/>
    </location>
</feature>
<feature type="region of interest" description="Disordered" evidence="5">
    <location>
        <begin position="1"/>
        <end position="24"/>
    </location>
</feature>
<comment type="subcellular location">
    <subcellularLocation>
        <location evidence="1">Nucleus</location>
    </subcellularLocation>
</comment>
<gene>
    <name evidence="7" type="ORF">NTJ_03200</name>
</gene>
<dbReference type="Gene3D" id="2.60.40.10">
    <property type="entry name" value="Immunoglobulins"/>
    <property type="match status" value="1"/>
</dbReference>
<dbReference type="InterPro" id="IPR059124">
    <property type="entry name" value="Kelch_HCF"/>
</dbReference>
<keyword evidence="2" id="KW-0880">Kelch repeat</keyword>
<dbReference type="SUPFAM" id="SSF49265">
    <property type="entry name" value="Fibronectin type III"/>
    <property type="match status" value="1"/>
</dbReference>
<name>A0ABN7AGJ8_9HEMI</name>
<dbReference type="InterPro" id="IPR015915">
    <property type="entry name" value="Kelch-typ_b-propeller"/>
</dbReference>
<dbReference type="PROSITE" id="PS50853">
    <property type="entry name" value="FN3"/>
    <property type="match status" value="1"/>
</dbReference>
<dbReference type="CDD" id="cd00063">
    <property type="entry name" value="FN3"/>
    <property type="match status" value="1"/>
</dbReference>
<evidence type="ECO:0000259" key="6">
    <source>
        <dbReference type="PROSITE" id="PS50853"/>
    </source>
</evidence>
<evidence type="ECO:0000256" key="5">
    <source>
        <dbReference type="SAM" id="MobiDB-lite"/>
    </source>
</evidence>
<organism evidence="7 8">
    <name type="scientific">Nesidiocoris tenuis</name>
    <dbReference type="NCBI Taxonomy" id="355587"/>
    <lineage>
        <taxon>Eukaryota</taxon>
        <taxon>Metazoa</taxon>
        <taxon>Ecdysozoa</taxon>
        <taxon>Arthropoda</taxon>
        <taxon>Hexapoda</taxon>
        <taxon>Insecta</taxon>
        <taxon>Pterygota</taxon>
        <taxon>Neoptera</taxon>
        <taxon>Paraneoptera</taxon>
        <taxon>Hemiptera</taxon>
        <taxon>Heteroptera</taxon>
        <taxon>Panheteroptera</taxon>
        <taxon>Cimicomorpha</taxon>
        <taxon>Miridae</taxon>
        <taxon>Dicyphina</taxon>
        <taxon>Nesidiocoris</taxon>
    </lineage>
</organism>
<evidence type="ECO:0000256" key="1">
    <source>
        <dbReference type="ARBA" id="ARBA00004123"/>
    </source>
</evidence>
<dbReference type="Proteomes" id="UP001307889">
    <property type="component" value="Chromosome 2"/>
</dbReference>
<dbReference type="Pfam" id="PF13854">
    <property type="entry name" value="Kelch_HCF"/>
    <property type="match status" value="1"/>
</dbReference>
<accession>A0ABN7AGJ8</accession>
<evidence type="ECO:0000256" key="4">
    <source>
        <dbReference type="ARBA" id="ARBA00023242"/>
    </source>
</evidence>
<protein>
    <submittedName>
        <fullName evidence="7">Kelch motif</fullName>
    </submittedName>
</protein>
<keyword evidence="8" id="KW-1185">Reference proteome</keyword>
<dbReference type="PANTHER" id="PTHR46003:SF1">
    <property type="entry name" value="HOST CELL FACTOR"/>
    <property type="match status" value="1"/>
</dbReference>
<dbReference type="InterPro" id="IPR013783">
    <property type="entry name" value="Ig-like_fold"/>
</dbReference>
<sequence length="1063" mass="113268">MAAPMFKWKRVSDSSGPQPRPRHGHRAVAIKDLIVIFGGGNEGIVDELHVYNTATNQWFIPSTKGDIPPGCAAYGFVVDNTRILVFGGMMEYGKYSSELYELQASRWEWKRLRPKAPRFSPPPCPRLGHSFTLIGNKVYMFGGLTVNEDIKSNNPNAQSVKYLNDLYTLELKASGATQWEMPNTSGMPPPPRESHTAVSYTDPHGNPLLIIYGGMSGARLGDLWVLDINNMAWIKPIVDGPVPLPRSLHTANIVGCKMYVFGGWVPLTRDDVFSQKEWRCTNEMNCLNLDTMRWEEIDIDYSVEETPRARAGHCSVVIHRRIYVWSGRDGYRKAWNNQVCCRDMWCLDVDEPETASKVQLIRAGTNFLEVSWQPVQYADCYALQVQKYTVPPVSPKPKLLAQMPNVEAGLSCEPKVGSIPPTVTTNSPSMTQATTSAATVMTNAITAPKVSPSTSAQQTVVRSASRSAVRSVIARQVMKQPLNASTARTQPSVIANTSSAAVVRASSTTGPKPQIVVQTTSNQTSGSPQIVTLVKTSHGMAVTMPKGPLVQGKLGSSPTTITKGIPQGATIVKLMNAKPIQVASANAKMLTNLKNAPSNLSVVSMGKSQSIPAGNKQQTIIINKPGARLPGQQFFVVSTGTTIRPTQTSSAQSIAGAESKGAGVRMGLVSSSTASPTAGKPITITVPGTGGPKSVTIKGKSPLGAAASHILQQANAQGLKNFKVQMGDKTMTIVPNSKIWLNPQEPPVSNSTATNPRLVFLKQQPNANRSNSPVAAIPDTTLTPVAVEDGASDTATNDAASLGGMGKDGEHSKVLCLSSPCQSEEVPQSSCGVVEDLKKKSHGGVGQPACSSSTESTKAASSIKQSVSSGEAADALTTLATAALTGLPRYGKKSPASSNALDNETSTKKASSNVQKPIKKEGAEGQIKSGCLPDPPTNIKISKTVDGATISWLPPVKGLPATCYTVNLAMKDSANGPNPRIEFVNVYSGAITQTTIPQSVLDEATIESVSPKPAIIFRISAKNEFGFGPATQVRWLQEPPSLGQIRPPIAYTGSPPKRPKKEP</sequence>
<feature type="domain" description="Fibronectin type-III" evidence="6">
    <location>
        <begin position="935"/>
        <end position="1041"/>
    </location>
</feature>
<dbReference type="SUPFAM" id="SSF117281">
    <property type="entry name" value="Kelch motif"/>
    <property type="match status" value="1"/>
</dbReference>
<dbReference type="Gene3D" id="2.120.10.80">
    <property type="entry name" value="Kelch-type beta propeller"/>
    <property type="match status" value="1"/>
</dbReference>
<dbReference type="Gene3D" id="6.10.250.2590">
    <property type="match status" value="1"/>
</dbReference>
<evidence type="ECO:0000256" key="3">
    <source>
        <dbReference type="ARBA" id="ARBA00022737"/>
    </source>
</evidence>
<keyword evidence="4" id="KW-0539">Nucleus</keyword>
<dbReference type="EMBL" id="AP028910">
    <property type="protein sequence ID" value="BES90392.1"/>
    <property type="molecule type" value="Genomic_DNA"/>
</dbReference>
<dbReference type="SMART" id="SM00060">
    <property type="entry name" value="FN3"/>
    <property type="match status" value="1"/>
</dbReference>
<dbReference type="InterPro" id="IPR036116">
    <property type="entry name" value="FN3_sf"/>
</dbReference>
<evidence type="ECO:0000256" key="2">
    <source>
        <dbReference type="ARBA" id="ARBA00022441"/>
    </source>
</evidence>
<feature type="region of interest" description="Disordered" evidence="5">
    <location>
        <begin position="785"/>
        <end position="806"/>
    </location>
</feature>
<dbReference type="PANTHER" id="PTHR46003">
    <property type="entry name" value="HOST CELL FACTOR"/>
    <property type="match status" value="1"/>
</dbReference>
<feature type="compositionally biased region" description="Polar residues" evidence="5">
    <location>
        <begin position="895"/>
        <end position="915"/>
    </location>
</feature>
<evidence type="ECO:0000313" key="8">
    <source>
        <dbReference type="Proteomes" id="UP001307889"/>
    </source>
</evidence>
<proteinExistence type="predicted"/>
<feature type="region of interest" description="Disordered" evidence="5">
    <location>
        <begin position="1041"/>
        <end position="1063"/>
    </location>
</feature>
<keyword evidence="3" id="KW-0677">Repeat</keyword>
<dbReference type="InterPro" id="IPR003961">
    <property type="entry name" value="FN3_dom"/>
</dbReference>